<protein>
    <submittedName>
        <fullName evidence="2">Uncharacterized protein</fullName>
    </submittedName>
</protein>
<dbReference type="OrthoDB" id="10018373at2"/>
<gene>
    <name evidence="2" type="ORF">Pla163_04060</name>
</gene>
<reference evidence="2 3" key="1">
    <citation type="submission" date="2019-02" db="EMBL/GenBank/DDBJ databases">
        <title>Deep-cultivation of Planctomycetes and their phenomic and genomic characterization uncovers novel biology.</title>
        <authorList>
            <person name="Wiegand S."/>
            <person name="Jogler M."/>
            <person name="Boedeker C."/>
            <person name="Pinto D."/>
            <person name="Vollmers J."/>
            <person name="Rivas-Marin E."/>
            <person name="Kohn T."/>
            <person name="Peeters S.H."/>
            <person name="Heuer A."/>
            <person name="Rast P."/>
            <person name="Oberbeckmann S."/>
            <person name="Bunk B."/>
            <person name="Jeske O."/>
            <person name="Meyerdierks A."/>
            <person name="Storesund J.E."/>
            <person name="Kallscheuer N."/>
            <person name="Luecker S."/>
            <person name="Lage O.M."/>
            <person name="Pohl T."/>
            <person name="Merkel B.J."/>
            <person name="Hornburger P."/>
            <person name="Mueller R.-W."/>
            <person name="Bruemmer F."/>
            <person name="Labrenz M."/>
            <person name="Spormann A.M."/>
            <person name="Op den Camp H."/>
            <person name="Overmann J."/>
            <person name="Amann R."/>
            <person name="Jetten M.S.M."/>
            <person name="Mascher T."/>
            <person name="Medema M.H."/>
            <person name="Devos D.P."/>
            <person name="Kaster A.-K."/>
            <person name="Ovreas L."/>
            <person name="Rohde M."/>
            <person name="Galperin M.Y."/>
            <person name="Jogler C."/>
        </authorList>
    </citation>
    <scope>NUCLEOTIDE SEQUENCE [LARGE SCALE GENOMIC DNA]</scope>
    <source>
        <strain evidence="2 3">Pla163</strain>
    </source>
</reference>
<organism evidence="2 3">
    <name type="scientific">Rohdeia mirabilis</name>
    <dbReference type="NCBI Taxonomy" id="2528008"/>
    <lineage>
        <taxon>Bacteria</taxon>
        <taxon>Pseudomonadati</taxon>
        <taxon>Planctomycetota</taxon>
        <taxon>Planctomycetia</taxon>
        <taxon>Planctomycetia incertae sedis</taxon>
        <taxon>Rohdeia</taxon>
    </lineage>
</organism>
<accession>A0A518CVT5</accession>
<evidence type="ECO:0000313" key="2">
    <source>
        <dbReference type="EMBL" id="QDU83308.1"/>
    </source>
</evidence>
<keyword evidence="3" id="KW-1185">Reference proteome</keyword>
<evidence type="ECO:0000256" key="1">
    <source>
        <dbReference type="SAM" id="SignalP"/>
    </source>
</evidence>
<dbReference type="RefSeq" id="WP_145182768.1">
    <property type="nucleotide sequence ID" value="NZ_CP036290.1"/>
</dbReference>
<proteinExistence type="predicted"/>
<name>A0A518CVT5_9BACT</name>
<keyword evidence="1" id="KW-0732">Signal</keyword>
<dbReference type="Proteomes" id="UP000319342">
    <property type="component" value="Chromosome"/>
</dbReference>
<dbReference type="EMBL" id="CP036290">
    <property type="protein sequence ID" value="QDU83308.1"/>
    <property type="molecule type" value="Genomic_DNA"/>
</dbReference>
<feature type="signal peptide" evidence="1">
    <location>
        <begin position="1"/>
        <end position="18"/>
    </location>
</feature>
<sequence precursor="true">MIGAATLLALAFCCTPFAALPLVPSDAEPAESAEQEDVELGVVVTGVAGDSVFVDVGRDGGLEPGDRVQFEPAGRPVVIGEVRSVSSTSARVELVSGGNELDVGDGGVVRVPLARLQALVAEDAPTDPTDAAEGTDVPEHPPWTLTMDEWGNDLPLLAPPRAATPSEREIRTRGRYFLQADRTWDREGGRTTSTFTRGGLDASWENLFGEGGMLELDAEIVMRRFETELDSDDETQLRLQRFSYAVGGDRQRPTRVQVGRFLQRGFVEFGLLDGIEVARRGGSGDGHTWTLGGSLGLLPEPSFDLNTGRDAQIALFARRDSTQRTGLSYGVGYQKSFHDAAADRDLLAFDADWRPTEHHSVHASALVDWYTSGERALDAGPDLTELHVFGTWRPDTRSGVSLSLDRTRPPDIDRAAFAAIPPDLLREQLFERVGLRGWHRLTDDLRITARVDAWRNQDDDGGGAELRLNQRDLFWKSLEGSATVFANDGTFTSIRGLRLGLDQTSSIGRFNLAWELVSSEQDGVVLGNTEQVEQTLRAGWDHSFGRTSTSLYAEHFFGDGRDATSAGFYLQWRL</sequence>
<dbReference type="AlphaFoldDB" id="A0A518CVT5"/>
<feature type="chain" id="PRO_5022083532" evidence="1">
    <location>
        <begin position="19"/>
        <end position="574"/>
    </location>
</feature>
<evidence type="ECO:0000313" key="3">
    <source>
        <dbReference type="Proteomes" id="UP000319342"/>
    </source>
</evidence>